<protein>
    <recommendedName>
        <fullName evidence="3">Pili assembly chaperone N-terminal domain-containing protein</fullName>
    </recommendedName>
</protein>
<keyword evidence="2" id="KW-1185">Reference proteome</keyword>
<dbReference type="SUPFAM" id="SSF49354">
    <property type="entry name" value="PapD-like"/>
    <property type="match status" value="1"/>
</dbReference>
<dbReference type="KEGG" id="fho:H9Q81_08975"/>
<accession>A0A7G9GW55</accession>
<name>A0A7G9GW55_9FUSO</name>
<proteinExistence type="predicted"/>
<evidence type="ECO:0008006" key="3">
    <source>
        <dbReference type="Google" id="ProtNLM"/>
    </source>
</evidence>
<organism evidence="1 2">
    <name type="scientific">Fusobacterium hominis</name>
    <dbReference type="NCBI Taxonomy" id="2764326"/>
    <lineage>
        <taxon>Bacteria</taxon>
        <taxon>Fusobacteriati</taxon>
        <taxon>Fusobacteriota</taxon>
        <taxon>Fusobacteriia</taxon>
        <taxon>Fusobacteriales</taxon>
        <taxon>Fusobacteriaceae</taxon>
        <taxon>Fusobacterium</taxon>
    </lineage>
</organism>
<evidence type="ECO:0000313" key="2">
    <source>
        <dbReference type="Proteomes" id="UP000515913"/>
    </source>
</evidence>
<dbReference type="InterPro" id="IPR008962">
    <property type="entry name" value="PapD-like_sf"/>
</dbReference>
<gene>
    <name evidence="1" type="ORF">H9Q81_08975</name>
</gene>
<reference evidence="1 2" key="1">
    <citation type="submission" date="2020-08" db="EMBL/GenBank/DDBJ databases">
        <authorList>
            <person name="Liu C."/>
            <person name="Sun Q."/>
        </authorList>
    </citation>
    <scope>NUCLEOTIDE SEQUENCE [LARGE SCALE GENOMIC DNA]</scope>
    <source>
        <strain evidence="1 2">NSJ-57</strain>
    </source>
</reference>
<evidence type="ECO:0000313" key="1">
    <source>
        <dbReference type="EMBL" id="QNM15037.1"/>
    </source>
</evidence>
<dbReference type="Proteomes" id="UP000515913">
    <property type="component" value="Chromosome"/>
</dbReference>
<dbReference type="RefSeq" id="WP_187422810.1">
    <property type="nucleotide sequence ID" value="NZ_CP060637.1"/>
</dbReference>
<dbReference type="EMBL" id="CP060637">
    <property type="protein sequence ID" value="QNM15037.1"/>
    <property type="molecule type" value="Genomic_DNA"/>
</dbReference>
<dbReference type="AlphaFoldDB" id="A0A7G9GW55"/>
<sequence>MRKLIITLILWSMSFFINTIYAFEFSPIGFDKRIDNGNGYAEFYLDNSTDEIQRYRIKVISTEKTNDISKYINIYPTIVNVNPKDRGILKVYAEAPSDLKDGVYRFMLSIESIAVPSLKKDKKDINGAVSMRVNVNLEMEAYVGEIKDNIKVIERKVVKKNNDSYFIGEFLNDSIRGYEIGVGFVDSNNSLIEVHSQGRISKNGKMKVELKIPSRSKKIVFYDYNNQVFLQSSLTI</sequence>